<dbReference type="GO" id="GO:0016787">
    <property type="term" value="F:hydrolase activity"/>
    <property type="evidence" value="ECO:0007669"/>
    <property type="project" value="UniProtKB-KW"/>
</dbReference>
<accession>A0A409W2M8</accession>
<feature type="domain" description="DNA2/NAM7 helicase helicase" evidence="7">
    <location>
        <begin position="1295"/>
        <end position="1407"/>
    </location>
</feature>
<dbReference type="FunFam" id="3.40.50.300:FF:000326">
    <property type="entry name" value="P-loop containing nucleoside triphosphate hydrolase"/>
    <property type="match status" value="1"/>
</dbReference>
<evidence type="ECO:0000259" key="8">
    <source>
        <dbReference type="Pfam" id="PF13087"/>
    </source>
</evidence>
<evidence type="ECO:0000259" key="7">
    <source>
        <dbReference type="Pfam" id="PF13086"/>
    </source>
</evidence>
<evidence type="ECO:0000313" key="9">
    <source>
        <dbReference type="EMBL" id="PPQ72745.1"/>
    </source>
</evidence>
<dbReference type="Pfam" id="PF05183">
    <property type="entry name" value="RdRP"/>
    <property type="match status" value="1"/>
</dbReference>
<feature type="domain" description="DNA2/NAM7 helicase-like C-terminal" evidence="8">
    <location>
        <begin position="1487"/>
        <end position="1689"/>
    </location>
</feature>
<dbReference type="InterPro" id="IPR041677">
    <property type="entry name" value="DNA2/NAM7_AAA_11"/>
</dbReference>
<dbReference type="GO" id="GO:0030422">
    <property type="term" value="P:siRNA processing"/>
    <property type="evidence" value="ECO:0007669"/>
    <property type="project" value="TreeGrafter"/>
</dbReference>
<dbReference type="InterPro" id="IPR007855">
    <property type="entry name" value="RDRP"/>
</dbReference>
<dbReference type="GO" id="GO:0005694">
    <property type="term" value="C:chromosome"/>
    <property type="evidence" value="ECO:0007669"/>
    <property type="project" value="UniProtKB-ARBA"/>
</dbReference>
<dbReference type="EMBL" id="NHYE01005441">
    <property type="protein sequence ID" value="PPQ72745.1"/>
    <property type="molecule type" value="Genomic_DNA"/>
</dbReference>
<dbReference type="PANTHER" id="PTHR23079">
    <property type="entry name" value="RNA-DEPENDENT RNA POLYMERASE"/>
    <property type="match status" value="1"/>
</dbReference>
<dbReference type="Pfam" id="PF13086">
    <property type="entry name" value="AAA_11"/>
    <property type="match status" value="2"/>
</dbReference>
<dbReference type="InterPro" id="IPR041679">
    <property type="entry name" value="DNA2/NAM7-like_C"/>
</dbReference>
<dbReference type="GO" id="GO:0005524">
    <property type="term" value="F:ATP binding"/>
    <property type="evidence" value="ECO:0007669"/>
    <property type="project" value="UniProtKB-KW"/>
</dbReference>
<keyword evidence="4" id="KW-0347">Helicase</keyword>
<evidence type="ECO:0000256" key="2">
    <source>
        <dbReference type="ARBA" id="ARBA00022741"/>
    </source>
</evidence>
<comment type="similarity">
    <text evidence="1">Belongs to the DNA2/NAM7 helicase family.</text>
</comment>
<dbReference type="InterPro" id="IPR047187">
    <property type="entry name" value="SF1_C_Upf1"/>
</dbReference>
<evidence type="ECO:0000256" key="5">
    <source>
        <dbReference type="ARBA" id="ARBA00022840"/>
    </source>
</evidence>
<dbReference type="OrthoDB" id="6513042at2759"/>
<dbReference type="InterPro" id="IPR027417">
    <property type="entry name" value="P-loop_NTPase"/>
</dbReference>
<keyword evidence="10" id="KW-1185">Reference proteome</keyword>
<feature type="domain" description="RDRP core" evidence="6">
    <location>
        <begin position="95"/>
        <end position="561"/>
    </location>
</feature>
<dbReference type="GO" id="GO:0003968">
    <property type="term" value="F:RNA-directed RNA polymerase activity"/>
    <property type="evidence" value="ECO:0007669"/>
    <property type="project" value="UniProtKB-KW"/>
</dbReference>
<dbReference type="Gene3D" id="3.40.50.300">
    <property type="entry name" value="P-loop containing nucleotide triphosphate hydrolases"/>
    <property type="match status" value="2"/>
</dbReference>
<keyword evidence="3" id="KW-0378">Hydrolase</keyword>
<reference evidence="9 10" key="1">
    <citation type="journal article" date="2018" name="Evol. Lett.">
        <title>Horizontal gene cluster transfer increased hallucinogenic mushroom diversity.</title>
        <authorList>
            <person name="Reynolds H.T."/>
            <person name="Vijayakumar V."/>
            <person name="Gluck-Thaler E."/>
            <person name="Korotkin H.B."/>
            <person name="Matheny P.B."/>
            <person name="Slot J.C."/>
        </authorList>
    </citation>
    <scope>NUCLEOTIDE SEQUENCE [LARGE SCALE GENOMIC DNA]</scope>
    <source>
        <strain evidence="9 10">SRW20</strain>
    </source>
</reference>
<dbReference type="GO" id="GO:0031380">
    <property type="term" value="C:nuclear RNA-directed RNA polymerase complex"/>
    <property type="evidence" value="ECO:0007669"/>
    <property type="project" value="TreeGrafter"/>
</dbReference>
<feature type="domain" description="DNA2/NAM7 helicase helicase" evidence="7">
    <location>
        <begin position="1411"/>
        <end position="1478"/>
    </location>
</feature>
<proteinExistence type="inferred from homology"/>
<name>A0A409W2M8_9AGAR</name>
<dbReference type="SUPFAM" id="SSF52540">
    <property type="entry name" value="P-loop containing nucleoside triphosphate hydrolases"/>
    <property type="match status" value="1"/>
</dbReference>
<dbReference type="InParanoid" id="A0A409W2M8"/>
<dbReference type="GO" id="GO:0003723">
    <property type="term" value="F:RNA binding"/>
    <property type="evidence" value="ECO:0007669"/>
    <property type="project" value="UniProtKB-KW"/>
</dbReference>
<dbReference type="CDD" id="cd18808">
    <property type="entry name" value="SF1_C_Upf1"/>
    <property type="match status" value="1"/>
</dbReference>
<dbReference type="PANTHER" id="PTHR23079:SF55">
    <property type="entry name" value="RNA-DIRECTED RNA POLYMERASE"/>
    <property type="match status" value="1"/>
</dbReference>
<protein>
    <submittedName>
        <fullName evidence="9">Uncharacterized protein</fullName>
    </submittedName>
</protein>
<gene>
    <name evidence="9" type="ORF">CVT26_003025</name>
</gene>
<dbReference type="STRING" id="231916.A0A409W2M8"/>
<evidence type="ECO:0000256" key="3">
    <source>
        <dbReference type="ARBA" id="ARBA00022801"/>
    </source>
</evidence>
<evidence type="ECO:0000256" key="4">
    <source>
        <dbReference type="ARBA" id="ARBA00022806"/>
    </source>
</evidence>
<dbReference type="GO" id="GO:0004386">
    <property type="term" value="F:helicase activity"/>
    <property type="evidence" value="ECO:0007669"/>
    <property type="project" value="UniProtKB-KW"/>
</dbReference>
<evidence type="ECO:0000313" key="10">
    <source>
        <dbReference type="Proteomes" id="UP000284706"/>
    </source>
</evidence>
<sequence length="1715" mass="192532">MSQSHVVLRHPLAPEDDTWEFTYSTSAFPQPKPGKTTKTRGKMVSLSDKGIVLRMEQFPSNRILNSDDPSKFVLLSIDRSFRFDIANGGMKAGVDYLLRLFKRGLRLNGVQYRFYGHSNSQLRGRSCFLREANSDQELDERIYAMGDFSRIMNVAKRAKRIGLLFSSAEIDFSLDPQYISDIPDITAGDENFSDGCGLMSKRLAIFVAKAKRIIFRGQRYTPTVFQIRYLGYKGVLMLHPELDKEARHLAQFRKSMKKFTTTVDQTFSVVGYSKPYTFGRLNNDIIVLLSSLGVSAEALLAKQQEYFDWISGAAKDPVKAVDFLSSLGAYPTAEKVILEGLENEKVQQEIRRLQNSEVAGFKAETGRGDQDKFKSRMIIHKSRRLYGVCDPFQVLKEGQVHIRITASRKGATTPIHGDVIIVRNPCLHPGDILKLRAVDHPELSHLTDCLVFATVARPGHKAAPSMSSGGDLDGDEFFVCWDSDIIPTSISESYDYPGNKEFTKKNITRLDLATHFASYTSAGVARVSALHAQWAQSSPKGALCVECQELNALHSQSVDGANIRIPDRLKTPPAPPEGSKYILDQLKEAAVEFATTFTASASRRADVAKLTSQEDAEQLIGQLLRSKQNSVSEFELFNLAYRLAQRYGVDLKSYLSQLDFSAMTVTEKKVISSTLSLSGVDYPEIWNSLFLSDILTPRDLYQRNLAHPFAIQRLYSSRLSGAVTFFEYLKRAVRDYTRKLLIIQTDQRFSVGIFMRGEFPWDEDPAVSNATNDGDINTSNKDGDVMEVVVCSFMPVSGSTVATLRPCPEGYRLHCSDNRFQLYDRHIGNTFVYVNRAPAEHTADVVTSIALQKISNTVQRQLGRVNKSPALTIELHVVSNRDRVAHQLFDLWFDHVPTEETIRRFQRTPAPYRLNDLQDVDWSSQEEEMKEITNLKGVFFRNIPSLKLSSFRLKHDKESMTEELSRRTSPEIDKAMDIAIQYHAEDELFLIFGFAVGRQPFPRDFVVEWIERYPALTFSLLQYYPPGEDLELATQLEPFSHIVIRNIIRSANETRIAALVALEKLAKSIGKLSLQHYIELLILTAMSVRSKSLVQEVLLVLNDSRLQHCDSSAVSAYGHKHALGVAFDRAEEAADECPCNEDGRPRKKMRVPPIHAKLMFGPNYPKNGEVIANIRIDARNSIRLHSHVRVQAASKAENRWIEAPIMDGLVVQADKGQLKLHLFHPAPPEMEAMDWNVYDAGSTATTNAMVDAIQRLLSDGEDACAFHGLITGASDSLAYDESDFEVFVPEPNSGLNESQVTAVNSWRTPLSLIWGPPGTGKTTVIVQVLCDMIRNHEALPKILMTASTHNAVDNVLERFIAINDREKLLEEEQILRVSTDQSKVNPSLQHYTINARVGGDMNENNKLFKQAQERLEKANIVFTTCAGAGLGILRKPDFDIALIDEASQITEPCALIPLVKGIRRAVIVGDHVQLRPMVRNMGHALKYDVSLLERLYTKDQIVSGLAKTMLDVQYRSPSALNAFPSSEFYEGQLRTSESNANVSNFLSLLQFPWPSQNGLLVPTVFVQCNEEEDMGDRSKSNQGQVEVIHRMIKLLSSQKPDTELDERLGALKLTVLSPYVKQVQALRHKLPSSVACSTVDSFQGRESDVIIFSTVRSNAEGDIGFLDDRRRLNVMWTRARLALIIVGDKRTLNNNALWKRALEACTEVDFPQSEA</sequence>
<dbReference type="Proteomes" id="UP000284706">
    <property type="component" value="Unassembled WGS sequence"/>
</dbReference>
<dbReference type="InterPro" id="IPR057596">
    <property type="entry name" value="RDRP_core"/>
</dbReference>
<keyword evidence="5" id="KW-0067">ATP-binding</keyword>
<keyword evidence="2" id="KW-0547">Nucleotide-binding</keyword>
<dbReference type="Pfam" id="PF13087">
    <property type="entry name" value="AAA_12"/>
    <property type="match status" value="1"/>
</dbReference>
<evidence type="ECO:0000256" key="1">
    <source>
        <dbReference type="ARBA" id="ARBA00007913"/>
    </source>
</evidence>
<evidence type="ECO:0000259" key="6">
    <source>
        <dbReference type="Pfam" id="PF05183"/>
    </source>
</evidence>
<organism evidence="9 10">
    <name type="scientific">Gymnopilus dilepis</name>
    <dbReference type="NCBI Taxonomy" id="231916"/>
    <lineage>
        <taxon>Eukaryota</taxon>
        <taxon>Fungi</taxon>
        <taxon>Dikarya</taxon>
        <taxon>Basidiomycota</taxon>
        <taxon>Agaricomycotina</taxon>
        <taxon>Agaricomycetes</taxon>
        <taxon>Agaricomycetidae</taxon>
        <taxon>Agaricales</taxon>
        <taxon>Agaricineae</taxon>
        <taxon>Hymenogastraceae</taxon>
        <taxon>Gymnopilus</taxon>
    </lineage>
</organism>
<comment type="caution">
    <text evidence="9">The sequence shown here is derived from an EMBL/GenBank/DDBJ whole genome shotgun (WGS) entry which is preliminary data.</text>
</comment>